<dbReference type="EMBL" id="FQNC01000044">
    <property type="protein sequence ID" value="SGY55901.1"/>
    <property type="molecule type" value="Genomic_DNA"/>
</dbReference>
<dbReference type="Proteomes" id="UP000249464">
    <property type="component" value="Unassembled WGS sequence"/>
</dbReference>
<name>A0A2X0N065_9BASI</name>
<keyword evidence="2" id="KW-1185">Reference proteome</keyword>
<evidence type="ECO:0000313" key="2">
    <source>
        <dbReference type="Proteomes" id="UP000249464"/>
    </source>
</evidence>
<protein>
    <submittedName>
        <fullName evidence="1">BQ5605_C006g04090 protein</fullName>
    </submittedName>
</protein>
<dbReference type="AlphaFoldDB" id="A0A2X0N065"/>
<evidence type="ECO:0000313" key="1">
    <source>
        <dbReference type="EMBL" id="SGY55901.1"/>
    </source>
</evidence>
<gene>
    <name evidence="1" type="primary">BQ5605_C006g04090</name>
    <name evidence="1" type="ORF">BQ5605_C006G04090</name>
</gene>
<reference evidence="1 2" key="1">
    <citation type="submission" date="2016-11" db="EMBL/GenBank/DDBJ databases">
        <authorList>
            <person name="Jaros S."/>
            <person name="Januszkiewicz K."/>
            <person name="Wedrychowicz H."/>
        </authorList>
    </citation>
    <scope>NUCLEOTIDE SEQUENCE [LARGE SCALE GENOMIC DNA]</scope>
</reference>
<sequence length="120" mass="13020">MEHPVDDLTEAHGRIQAMEEATLGAKDWKPILPLLKPVVVAPALVVVTSVVPLGAVPRAAACTNYNMKGCIQSCVCEHAYSFCKGQHEAYIHVGHRVECLRCLVQGSNPPPFALPHGRTR</sequence>
<proteinExistence type="predicted"/>
<accession>A0A2X0N065</accession>
<dbReference type="STRING" id="796604.A0A2X0N065"/>
<organism evidence="1 2">
    <name type="scientific">Microbotryum silenes-dioicae</name>
    <dbReference type="NCBI Taxonomy" id="796604"/>
    <lineage>
        <taxon>Eukaryota</taxon>
        <taxon>Fungi</taxon>
        <taxon>Dikarya</taxon>
        <taxon>Basidiomycota</taxon>
        <taxon>Pucciniomycotina</taxon>
        <taxon>Microbotryomycetes</taxon>
        <taxon>Microbotryales</taxon>
        <taxon>Microbotryaceae</taxon>
        <taxon>Microbotryum</taxon>
    </lineage>
</organism>